<comment type="caution">
    <text evidence="1">The sequence shown here is derived from an EMBL/GenBank/DDBJ whole genome shotgun (WGS) entry which is preliminary data.</text>
</comment>
<reference evidence="1 2" key="2">
    <citation type="submission" date="2020-06" db="EMBL/GenBank/DDBJ databases">
        <title>Polyphasic characterization of a Rahnella strain isolated from tree sap.</title>
        <authorList>
            <person name="Kim I.S."/>
        </authorList>
    </citation>
    <scope>NUCLEOTIDE SEQUENCE [LARGE SCALE GENOMIC DNA]</scope>
    <source>
        <strain evidence="1 2">SAP-1</strain>
    </source>
</reference>
<gene>
    <name evidence="1" type="ORF">GW590_08415</name>
</gene>
<proteinExistence type="predicted"/>
<dbReference type="RefSeq" id="WP_169402592.1">
    <property type="nucleotide sequence ID" value="NZ_JAADJU010000004.1"/>
</dbReference>
<dbReference type="EMBL" id="JAADJU010000004">
    <property type="protein sequence ID" value="NMP26886.1"/>
    <property type="molecule type" value="Genomic_DNA"/>
</dbReference>
<sequence>MAVSLNGDVKMKRTMTAADIKKAVMKTCGTICNENPYYRNASIAKDQAQTALAYLDDSHFEVAPRAASAIRNWAAERTNAF</sequence>
<dbReference type="Proteomes" id="UP000585363">
    <property type="component" value="Unassembled WGS sequence"/>
</dbReference>
<protein>
    <submittedName>
        <fullName evidence="1">Uncharacterized protein</fullName>
    </submittedName>
</protein>
<organism evidence="1 2">
    <name type="scientific">Rouxiella aceris</name>
    <dbReference type="NCBI Taxonomy" id="2703884"/>
    <lineage>
        <taxon>Bacteria</taxon>
        <taxon>Pseudomonadati</taxon>
        <taxon>Pseudomonadota</taxon>
        <taxon>Gammaproteobacteria</taxon>
        <taxon>Enterobacterales</taxon>
        <taxon>Yersiniaceae</taxon>
        <taxon>Rouxiella</taxon>
    </lineage>
</organism>
<keyword evidence="2" id="KW-1185">Reference proteome</keyword>
<accession>A0A848MHU0</accession>
<evidence type="ECO:0000313" key="2">
    <source>
        <dbReference type="Proteomes" id="UP000585363"/>
    </source>
</evidence>
<dbReference type="AlphaFoldDB" id="A0A848MHU0"/>
<reference evidence="1 2" key="1">
    <citation type="submission" date="2020-01" db="EMBL/GenBank/DDBJ databases">
        <authorList>
            <person name="Lee S.D."/>
        </authorList>
    </citation>
    <scope>NUCLEOTIDE SEQUENCE [LARGE SCALE GENOMIC DNA]</scope>
    <source>
        <strain evidence="1 2">SAP-1</strain>
    </source>
</reference>
<name>A0A848MHU0_9GAMM</name>
<evidence type="ECO:0000313" key="1">
    <source>
        <dbReference type="EMBL" id="NMP26886.1"/>
    </source>
</evidence>